<dbReference type="InterPro" id="IPR009022">
    <property type="entry name" value="EFG_III"/>
</dbReference>
<keyword evidence="3 8" id="KW-0251">Elongation factor</keyword>
<dbReference type="PROSITE" id="PS00301">
    <property type="entry name" value="G_TR_1"/>
    <property type="match status" value="1"/>
</dbReference>
<dbReference type="InterPro" id="IPR014721">
    <property type="entry name" value="Ribsml_uS5_D2-typ_fold_subgr"/>
</dbReference>
<dbReference type="InterPro" id="IPR000640">
    <property type="entry name" value="EFG_V-like"/>
</dbReference>
<dbReference type="SMART" id="SM00889">
    <property type="entry name" value="EFG_IV"/>
    <property type="match status" value="1"/>
</dbReference>
<organism evidence="8 9">
    <name type="scientific">Rhodothermus profundi</name>
    <dbReference type="NCBI Taxonomy" id="633813"/>
    <lineage>
        <taxon>Bacteria</taxon>
        <taxon>Pseudomonadati</taxon>
        <taxon>Rhodothermota</taxon>
        <taxon>Rhodothermia</taxon>
        <taxon>Rhodothermales</taxon>
        <taxon>Rhodothermaceae</taxon>
        <taxon>Rhodothermus</taxon>
    </lineage>
</organism>
<dbReference type="InterPro" id="IPR053905">
    <property type="entry name" value="EF-G-like_DII"/>
</dbReference>
<dbReference type="InterPro" id="IPR041095">
    <property type="entry name" value="EFG_II"/>
</dbReference>
<dbReference type="PANTHER" id="PTHR43261:SF6">
    <property type="entry name" value="ELONGATION FACTOR G-LIKE PROTEIN"/>
    <property type="match status" value="1"/>
</dbReference>
<dbReference type="InterPro" id="IPR020568">
    <property type="entry name" value="Ribosomal_Su5_D2-typ_SF"/>
</dbReference>
<dbReference type="GO" id="GO:0032790">
    <property type="term" value="P:ribosome disassembly"/>
    <property type="evidence" value="ECO:0007669"/>
    <property type="project" value="TreeGrafter"/>
</dbReference>
<comment type="function">
    <text evidence="6">Catalyzes the GTP-dependent ribosomal translocation step during translation elongation. During this step, the ribosome changes from the pre-translocational (PRE) to the post-translocational (POST) state as the newly formed A-site-bound peptidyl-tRNA and P-site-bound deacylated tRNA move to the P and E sites, respectively. Catalyzes the coordinated movement of the two tRNA molecules, the mRNA and conformational changes in the ribosome.</text>
</comment>
<evidence type="ECO:0000256" key="5">
    <source>
        <dbReference type="ARBA" id="ARBA00023134"/>
    </source>
</evidence>
<dbReference type="Pfam" id="PF22042">
    <property type="entry name" value="EF-G_D2"/>
    <property type="match status" value="1"/>
</dbReference>
<dbReference type="SUPFAM" id="SSF50447">
    <property type="entry name" value="Translation proteins"/>
    <property type="match status" value="1"/>
</dbReference>
<keyword evidence="9" id="KW-1185">Reference proteome</keyword>
<dbReference type="Pfam" id="PF14492">
    <property type="entry name" value="EFG_III"/>
    <property type="match status" value="1"/>
</dbReference>
<dbReference type="InterPro" id="IPR035647">
    <property type="entry name" value="EFG_III/V"/>
</dbReference>
<dbReference type="CDD" id="cd04088">
    <property type="entry name" value="EFG_mtEFG_II"/>
    <property type="match status" value="1"/>
</dbReference>
<dbReference type="Gene3D" id="3.40.50.300">
    <property type="entry name" value="P-loop containing nucleotide triphosphate hydrolases"/>
    <property type="match status" value="1"/>
</dbReference>
<dbReference type="InterPro" id="IPR005517">
    <property type="entry name" value="Transl_elong_EFG/EF2_IV"/>
</dbReference>
<evidence type="ECO:0000259" key="7">
    <source>
        <dbReference type="PROSITE" id="PS51722"/>
    </source>
</evidence>
<dbReference type="Gene3D" id="3.30.70.870">
    <property type="entry name" value="Elongation Factor G (Translational Gtpase), domain 3"/>
    <property type="match status" value="1"/>
</dbReference>
<dbReference type="STRING" id="633813.SAMN04488087_0595"/>
<dbReference type="Gene3D" id="2.40.30.10">
    <property type="entry name" value="Translation factors"/>
    <property type="match status" value="1"/>
</dbReference>
<evidence type="ECO:0000256" key="2">
    <source>
        <dbReference type="ARBA" id="ARBA00022741"/>
    </source>
</evidence>
<dbReference type="NCBIfam" id="NF009891">
    <property type="entry name" value="PRK13351.1-1"/>
    <property type="match status" value="1"/>
</dbReference>
<evidence type="ECO:0000256" key="1">
    <source>
        <dbReference type="ARBA" id="ARBA00017872"/>
    </source>
</evidence>
<protein>
    <recommendedName>
        <fullName evidence="1">Elongation factor G</fullName>
    </recommendedName>
</protein>
<evidence type="ECO:0000313" key="8">
    <source>
        <dbReference type="EMBL" id="SHK18810.1"/>
    </source>
</evidence>
<dbReference type="CDD" id="cd04170">
    <property type="entry name" value="EF-G_bact"/>
    <property type="match status" value="1"/>
</dbReference>
<sequence>MPGLNQQEVPMSVYEATHIRNVALVGHQGSGKTMLAEAMLYTAGVISRMGSIEEGNTVSDYHPSEKERGMSVFTSLLHVPWQDHKINVLDTPGYPDFVGEVLAALRVADLAIYVMNAVEGVQVGTELAWEYGREQQIPSMFVVNHLDRAESDFRTLVAQIKERFGRGATVVQIPAGTGTRSIIDVLHMKQLTYPKGSLQPEEREIDPAFQEEAEALHTALIEDIAENDEGLMELYFEKGTLTEDEMRKGLRAAMIRRQLFPIFVVSATEVIGISRLLSFLVNVAPSPADMPPAKLADGGTLAPDPSGPPVAFIFRTMAEQHVGDFSYFRVYSGTLEQGLDLENAQTGTVERLGALYAMNGREREAVPRMVAGDLGATVKLRDTHTNNTLRPKGTSFVLPPIAFPEPRYAVAVRPLREGDEDKMMQGLHQLVEEDPSLQIIQDPLLRQIVLAGQGEMHLEIARFRLKNRFGVEVEFVKPKVAYRETIQTSARTSYRHKKQTGGAGQFADISIHVEPLTEPFEPPSDITVRGEVTVETNWGARVHFVDAIVGGVIDMKRFFGAIQKGVLEAMQNGPIAGYPVGDVRVIIYHGGMHPVDSNEAAFKTAARMAFREAFKKAQPVLLEPIDEVEVIVPDTFTGDVMGDLNTRRARIQGIEMEGVFQKIKAYVPEAELYRYATTLRSLTQGRGIHRARFSHYEPMPRHVQEKVVAEAEAMQAA</sequence>
<dbReference type="InterPro" id="IPR031157">
    <property type="entry name" value="G_TR_CS"/>
</dbReference>
<dbReference type="InterPro" id="IPR000795">
    <property type="entry name" value="T_Tr_GTP-bd_dom"/>
</dbReference>
<dbReference type="Gene3D" id="3.30.70.240">
    <property type="match status" value="1"/>
</dbReference>
<dbReference type="SMART" id="SM00838">
    <property type="entry name" value="EFG_C"/>
    <property type="match status" value="1"/>
</dbReference>
<dbReference type="PANTHER" id="PTHR43261">
    <property type="entry name" value="TRANSLATION ELONGATION FACTOR G-RELATED"/>
    <property type="match status" value="1"/>
</dbReference>
<dbReference type="CDD" id="cd03713">
    <property type="entry name" value="EFG_mtEFG_C"/>
    <property type="match status" value="1"/>
</dbReference>
<evidence type="ECO:0000256" key="4">
    <source>
        <dbReference type="ARBA" id="ARBA00022917"/>
    </source>
</evidence>
<dbReference type="SUPFAM" id="SSF52540">
    <property type="entry name" value="P-loop containing nucleoside triphosphate hydrolases"/>
    <property type="match status" value="1"/>
</dbReference>
<dbReference type="InterPro" id="IPR027417">
    <property type="entry name" value="P-loop_NTPase"/>
</dbReference>
<proteinExistence type="predicted"/>
<dbReference type="GO" id="GO:0003924">
    <property type="term" value="F:GTPase activity"/>
    <property type="evidence" value="ECO:0007669"/>
    <property type="project" value="InterPro"/>
</dbReference>
<dbReference type="EMBL" id="FRAU01000001">
    <property type="protein sequence ID" value="SHK18810.1"/>
    <property type="molecule type" value="Genomic_DNA"/>
</dbReference>
<dbReference type="InterPro" id="IPR035649">
    <property type="entry name" value="EFG_V"/>
</dbReference>
<dbReference type="Pfam" id="PF00679">
    <property type="entry name" value="EFG_C"/>
    <property type="match status" value="1"/>
</dbReference>
<accession>A0A1M6QFC9</accession>
<dbReference type="Pfam" id="PF00009">
    <property type="entry name" value="GTP_EFTU"/>
    <property type="match status" value="1"/>
</dbReference>
<feature type="domain" description="Tr-type G" evidence="7">
    <location>
        <begin position="17"/>
        <end position="288"/>
    </location>
</feature>
<dbReference type="Gene3D" id="3.30.230.10">
    <property type="match status" value="1"/>
</dbReference>
<dbReference type="Proteomes" id="UP000185812">
    <property type="component" value="Unassembled WGS sequence"/>
</dbReference>
<dbReference type="SUPFAM" id="SSF54980">
    <property type="entry name" value="EF-G C-terminal domain-like"/>
    <property type="match status" value="2"/>
</dbReference>
<dbReference type="AlphaFoldDB" id="A0A1M6QFC9"/>
<dbReference type="SUPFAM" id="SSF54211">
    <property type="entry name" value="Ribosomal protein S5 domain 2-like"/>
    <property type="match status" value="1"/>
</dbReference>
<evidence type="ECO:0000313" key="9">
    <source>
        <dbReference type="Proteomes" id="UP000185812"/>
    </source>
</evidence>
<dbReference type="PRINTS" id="PR00315">
    <property type="entry name" value="ELONGATNFCT"/>
</dbReference>
<dbReference type="NCBIfam" id="TIGR00231">
    <property type="entry name" value="small_GTP"/>
    <property type="match status" value="1"/>
</dbReference>
<dbReference type="Pfam" id="PF03764">
    <property type="entry name" value="EFG_IV"/>
    <property type="match status" value="1"/>
</dbReference>
<dbReference type="InterPro" id="IPR009000">
    <property type="entry name" value="Transl_B-barrel_sf"/>
</dbReference>
<dbReference type="GO" id="GO:0005525">
    <property type="term" value="F:GTP binding"/>
    <property type="evidence" value="ECO:0007669"/>
    <property type="project" value="UniProtKB-KW"/>
</dbReference>
<dbReference type="InterPro" id="IPR047872">
    <property type="entry name" value="EFG_IV"/>
</dbReference>
<dbReference type="FunFam" id="3.30.70.240:FF:000001">
    <property type="entry name" value="Elongation factor G"/>
    <property type="match status" value="1"/>
</dbReference>
<dbReference type="PROSITE" id="PS51722">
    <property type="entry name" value="G_TR_2"/>
    <property type="match status" value="1"/>
</dbReference>
<keyword evidence="4" id="KW-0648">Protein biosynthesis</keyword>
<dbReference type="InterPro" id="IPR005225">
    <property type="entry name" value="Small_GTP-bd"/>
</dbReference>
<name>A0A1M6QFC9_9BACT</name>
<dbReference type="NCBIfam" id="NF009381">
    <property type="entry name" value="PRK12740.1-5"/>
    <property type="match status" value="1"/>
</dbReference>
<dbReference type="CDD" id="cd01434">
    <property type="entry name" value="EFG_mtEFG1_IV"/>
    <property type="match status" value="1"/>
</dbReference>
<gene>
    <name evidence="8" type="ORF">SAMN04488087_0595</name>
</gene>
<keyword evidence="5" id="KW-0342">GTP-binding</keyword>
<evidence type="ECO:0000256" key="6">
    <source>
        <dbReference type="ARBA" id="ARBA00024731"/>
    </source>
</evidence>
<dbReference type="CDD" id="cd16262">
    <property type="entry name" value="EFG_III"/>
    <property type="match status" value="1"/>
</dbReference>
<keyword evidence="2" id="KW-0547">Nucleotide-binding</keyword>
<reference evidence="9" key="1">
    <citation type="submission" date="2016-11" db="EMBL/GenBank/DDBJ databases">
        <authorList>
            <person name="Varghese N."/>
            <person name="Submissions S."/>
        </authorList>
    </citation>
    <scope>NUCLEOTIDE SEQUENCE [LARGE SCALE GENOMIC DNA]</scope>
    <source>
        <strain evidence="9">DSM 22212</strain>
    </source>
</reference>
<dbReference type="GO" id="GO:0003746">
    <property type="term" value="F:translation elongation factor activity"/>
    <property type="evidence" value="ECO:0007669"/>
    <property type="project" value="UniProtKB-KW"/>
</dbReference>
<evidence type="ECO:0000256" key="3">
    <source>
        <dbReference type="ARBA" id="ARBA00022768"/>
    </source>
</evidence>